<dbReference type="AlphaFoldDB" id="A0AAD5RFG3"/>
<evidence type="ECO:0000256" key="4">
    <source>
        <dbReference type="SAM" id="SignalP"/>
    </source>
</evidence>
<accession>A0AAD5RFG3</accession>
<keyword evidence="2" id="KW-0378">Hydrolase</keyword>
<comment type="similarity">
    <text evidence="1">Belongs to the type-B carboxylesterase/lipase family.</text>
</comment>
<feature type="region of interest" description="Disordered" evidence="3">
    <location>
        <begin position="183"/>
        <end position="265"/>
    </location>
</feature>
<dbReference type="Proteomes" id="UP001201980">
    <property type="component" value="Unassembled WGS sequence"/>
</dbReference>
<evidence type="ECO:0000256" key="2">
    <source>
        <dbReference type="ARBA" id="ARBA00022801"/>
    </source>
</evidence>
<keyword evidence="7" id="KW-1185">Reference proteome</keyword>
<organism evidence="6 7">
    <name type="scientific">Zalerion maritima</name>
    <dbReference type="NCBI Taxonomy" id="339359"/>
    <lineage>
        <taxon>Eukaryota</taxon>
        <taxon>Fungi</taxon>
        <taxon>Dikarya</taxon>
        <taxon>Ascomycota</taxon>
        <taxon>Pezizomycotina</taxon>
        <taxon>Sordariomycetes</taxon>
        <taxon>Lulworthiomycetidae</taxon>
        <taxon>Lulworthiales</taxon>
        <taxon>Lulworthiaceae</taxon>
        <taxon>Zalerion</taxon>
    </lineage>
</organism>
<dbReference type="PANTHER" id="PTHR43918">
    <property type="entry name" value="ACETYLCHOLINESTERASE"/>
    <property type="match status" value="1"/>
</dbReference>
<evidence type="ECO:0000313" key="6">
    <source>
        <dbReference type="EMBL" id="KAJ2891706.1"/>
    </source>
</evidence>
<feature type="chain" id="PRO_5041928652" evidence="4">
    <location>
        <begin position="27"/>
        <end position="424"/>
    </location>
</feature>
<dbReference type="EMBL" id="JAKWBI020001011">
    <property type="protein sequence ID" value="KAJ2891706.1"/>
    <property type="molecule type" value="Genomic_DNA"/>
</dbReference>
<dbReference type="PANTHER" id="PTHR43918:SF4">
    <property type="entry name" value="CARBOXYLIC ESTER HYDROLASE"/>
    <property type="match status" value="1"/>
</dbReference>
<feature type="signal peptide" evidence="4">
    <location>
        <begin position="1"/>
        <end position="26"/>
    </location>
</feature>
<feature type="compositionally biased region" description="Basic and acidic residues" evidence="3">
    <location>
        <begin position="251"/>
        <end position="264"/>
    </location>
</feature>
<dbReference type="InterPro" id="IPR050654">
    <property type="entry name" value="AChE-related_enzymes"/>
</dbReference>
<dbReference type="GO" id="GO:0052689">
    <property type="term" value="F:carboxylic ester hydrolase activity"/>
    <property type="evidence" value="ECO:0007669"/>
    <property type="project" value="TreeGrafter"/>
</dbReference>
<dbReference type="Gene3D" id="3.40.50.1820">
    <property type="entry name" value="alpha/beta hydrolase"/>
    <property type="match status" value="2"/>
</dbReference>
<dbReference type="Pfam" id="PF00135">
    <property type="entry name" value="COesterase"/>
    <property type="match status" value="1"/>
</dbReference>
<evidence type="ECO:0000256" key="3">
    <source>
        <dbReference type="SAM" id="MobiDB-lite"/>
    </source>
</evidence>
<evidence type="ECO:0000256" key="1">
    <source>
        <dbReference type="ARBA" id="ARBA00005964"/>
    </source>
</evidence>
<protein>
    <submittedName>
        <fullName evidence="6">Carboxylesterase type B</fullName>
    </submittedName>
</protein>
<evidence type="ECO:0000313" key="7">
    <source>
        <dbReference type="Proteomes" id="UP001201980"/>
    </source>
</evidence>
<dbReference type="InterPro" id="IPR029058">
    <property type="entry name" value="AB_hydrolase_fold"/>
</dbReference>
<gene>
    <name evidence="6" type="ORF">MKZ38_000056</name>
</gene>
<evidence type="ECO:0000259" key="5">
    <source>
        <dbReference type="Pfam" id="PF00135"/>
    </source>
</evidence>
<dbReference type="InterPro" id="IPR002018">
    <property type="entry name" value="CarbesteraseB"/>
</dbReference>
<sequence>MNMLSRLLDTAALALLAGASVGGVAAAAPQAETLNGTYEGANIHSWNQDAFLGIPYAQPPTGDLRFRWPESLNSSFDQVRDAKEHGNNCIQHPSTLAIMQNQSEDCLNLNVVRPTGANQTELPVLVWIYGGGLYAGSSSDPQYNLSGIVETTQDLNTPIMESGGPTGASLNALPYFRRALQQSRPRDRLLRRRRPAGLSSALGQRRPIRRAPDHGLESHRRRRLSHGLPQRPDQRRKVRPRPHHRRRQRGRGNELQHQKNKDTEQELADAFLSWRNYALSPSPPPPPTISKLLGLYPDDDATPKPPFHVDPAEDFDDKYGKMAEAFTQEGMDVYSCRFDTPLWDAAETTGASHFCNVVFSFQNISGALGPEESSYWHLSRSVGRAYVGFVTSGNPNLGGRGVAEHDTDKDDGEVPQFPYWPKYS</sequence>
<proteinExistence type="inferred from homology"/>
<reference evidence="6" key="1">
    <citation type="submission" date="2022-07" db="EMBL/GenBank/DDBJ databases">
        <title>Draft genome sequence of Zalerion maritima ATCC 34329, a (micro)plastics degrading marine fungus.</title>
        <authorList>
            <person name="Paco A."/>
            <person name="Goncalves M.F.M."/>
            <person name="Rocha-Santos T.A.P."/>
            <person name="Alves A."/>
        </authorList>
    </citation>
    <scope>NUCLEOTIDE SEQUENCE</scope>
    <source>
        <strain evidence="6">ATCC 34329</strain>
    </source>
</reference>
<dbReference type="SUPFAM" id="SSF53474">
    <property type="entry name" value="alpha/beta-Hydrolases"/>
    <property type="match status" value="2"/>
</dbReference>
<feature type="domain" description="Carboxylesterase type B" evidence="5">
    <location>
        <begin position="30"/>
        <end position="150"/>
    </location>
</feature>
<keyword evidence="4" id="KW-0732">Signal</keyword>
<name>A0AAD5RFG3_9PEZI</name>
<feature type="compositionally biased region" description="Basic residues" evidence="3">
    <location>
        <begin position="234"/>
        <end position="250"/>
    </location>
</feature>
<comment type="caution">
    <text evidence="6">The sequence shown here is derived from an EMBL/GenBank/DDBJ whole genome shotgun (WGS) entry which is preliminary data.</text>
</comment>